<dbReference type="GO" id="GO:0003700">
    <property type="term" value="F:DNA-binding transcription factor activity"/>
    <property type="evidence" value="ECO:0007669"/>
    <property type="project" value="InterPro"/>
</dbReference>
<evidence type="ECO:0000313" key="6">
    <source>
        <dbReference type="Proteomes" id="UP000034034"/>
    </source>
</evidence>
<evidence type="ECO:0000256" key="3">
    <source>
        <dbReference type="ARBA" id="ARBA00023163"/>
    </source>
</evidence>
<dbReference type="PROSITE" id="PS01124">
    <property type="entry name" value="HTH_ARAC_FAMILY_2"/>
    <property type="match status" value="1"/>
</dbReference>
<protein>
    <submittedName>
        <fullName evidence="5">Family transcriptional regulator</fullName>
    </submittedName>
</protein>
<proteinExistence type="predicted"/>
<evidence type="ECO:0000256" key="2">
    <source>
        <dbReference type="ARBA" id="ARBA00023125"/>
    </source>
</evidence>
<accession>A0A0F7CNF1</accession>
<dbReference type="SMART" id="SM00342">
    <property type="entry name" value="HTH_ARAC"/>
    <property type="match status" value="1"/>
</dbReference>
<dbReference type="SUPFAM" id="SSF46689">
    <property type="entry name" value="Homeodomain-like"/>
    <property type="match status" value="2"/>
</dbReference>
<dbReference type="Gene3D" id="1.10.10.60">
    <property type="entry name" value="Homeodomain-like"/>
    <property type="match status" value="2"/>
</dbReference>
<evidence type="ECO:0000313" key="5">
    <source>
        <dbReference type="EMBL" id="AKG42801.1"/>
    </source>
</evidence>
<organism evidence="5 6">
    <name type="scientific">Streptomyces xiamenensis</name>
    <dbReference type="NCBI Taxonomy" id="408015"/>
    <lineage>
        <taxon>Bacteria</taxon>
        <taxon>Bacillati</taxon>
        <taxon>Actinomycetota</taxon>
        <taxon>Actinomycetes</taxon>
        <taxon>Kitasatosporales</taxon>
        <taxon>Streptomycetaceae</taxon>
        <taxon>Streptomyces</taxon>
    </lineage>
</organism>
<dbReference type="Pfam" id="PF12833">
    <property type="entry name" value="HTH_18"/>
    <property type="match status" value="1"/>
</dbReference>
<keyword evidence="2" id="KW-0238">DNA-binding</keyword>
<keyword evidence="6" id="KW-1185">Reference proteome</keyword>
<dbReference type="GO" id="GO:0043565">
    <property type="term" value="F:sequence-specific DNA binding"/>
    <property type="evidence" value="ECO:0007669"/>
    <property type="project" value="InterPro"/>
</dbReference>
<dbReference type="PANTHER" id="PTHR46796">
    <property type="entry name" value="HTH-TYPE TRANSCRIPTIONAL ACTIVATOR RHAS-RELATED"/>
    <property type="match status" value="1"/>
</dbReference>
<dbReference type="InterPro" id="IPR050204">
    <property type="entry name" value="AraC_XylS_family_regulators"/>
</dbReference>
<keyword evidence="3" id="KW-0804">Transcription</keyword>
<dbReference type="InterPro" id="IPR032783">
    <property type="entry name" value="AraC_lig"/>
</dbReference>
<dbReference type="Pfam" id="PF12852">
    <property type="entry name" value="Cupin_6"/>
    <property type="match status" value="1"/>
</dbReference>
<dbReference type="HOGENOM" id="CLU_000445_81_0_11"/>
<evidence type="ECO:0000256" key="1">
    <source>
        <dbReference type="ARBA" id="ARBA00023015"/>
    </source>
</evidence>
<dbReference type="EMBL" id="CP009922">
    <property type="protein sequence ID" value="AKG42801.1"/>
    <property type="molecule type" value="Genomic_DNA"/>
</dbReference>
<evidence type="ECO:0000259" key="4">
    <source>
        <dbReference type="PROSITE" id="PS01124"/>
    </source>
</evidence>
<keyword evidence="1" id="KW-0805">Transcription regulation</keyword>
<dbReference type="PROSITE" id="PS00041">
    <property type="entry name" value="HTH_ARAC_FAMILY_1"/>
    <property type="match status" value="1"/>
</dbReference>
<dbReference type="InterPro" id="IPR018060">
    <property type="entry name" value="HTH_AraC"/>
</dbReference>
<dbReference type="AlphaFoldDB" id="A0A0F7CNF1"/>
<gene>
    <name evidence="5" type="ORF">SXIM_14170</name>
</gene>
<name>A0A0F7CNF1_9ACTN</name>
<dbReference type="PATRIC" id="fig|408015.6.peg.1450"/>
<dbReference type="InterPro" id="IPR018062">
    <property type="entry name" value="HTH_AraC-typ_CS"/>
</dbReference>
<dbReference type="Proteomes" id="UP000034034">
    <property type="component" value="Chromosome"/>
</dbReference>
<reference evidence="5" key="1">
    <citation type="submission" date="2019-08" db="EMBL/GenBank/DDBJ databases">
        <title>Complete genome sequence of a mangrove-derived Streptomyces xiamenensis.</title>
        <authorList>
            <person name="Xu J."/>
        </authorList>
    </citation>
    <scope>NUCLEOTIDE SEQUENCE</scope>
    <source>
        <strain evidence="5">318</strain>
    </source>
</reference>
<dbReference type="PANTHER" id="PTHR46796:SF13">
    <property type="entry name" value="HTH-TYPE TRANSCRIPTIONAL ACTIVATOR RHAS"/>
    <property type="match status" value="1"/>
</dbReference>
<dbReference type="InterPro" id="IPR009057">
    <property type="entry name" value="Homeodomain-like_sf"/>
</dbReference>
<sequence>MDSLASLLEGPRAHRAFLLRAVFDPPWCVQVRDRAPLTVLCALRDTTWITPGGQDQDQGQVQDQEPVRIDTGDIAVVRGPAPYRVGSGTDVPVQVVVHPGDVTTTPEGEGLCEQLDLGVRTWGSGPDGAAQLLIGTYHVDGEVSGRLLRALPQLLVLREADWDCPLLPLVAEEIGKDRPGQSVVLDRLLDLLLIAVLRAWFARPEARAPAWYRAQADPVVGRALRLLHEDPAHPWTVAALAARAGVSRAAFARRFATLVGRPPMAYLTDWRLALAADLLREPAATLDAVARRVGYGSGFALSTAFKRERGISPSLHRLSAG</sequence>
<dbReference type="KEGG" id="sxi:SXIM_14170"/>
<feature type="domain" description="HTH araC/xylS-type" evidence="4">
    <location>
        <begin position="221"/>
        <end position="319"/>
    </location>
</feature>
<dbReference type="STRING" id="408015.SXIM_14170"/>
<dbReference type="RefSeq" id="WP_030726005.1">
    <property type="nucleotide sequence ID" value="NZ_CP009922.3"/>
</dbReference>